<dbReference type="GO" id="GO:0005634">
    <property type="term" value="C:nucleus"/>
    <property type="evidence" value="ECO:0007669"/>
    <property type="project" value="UniProtKB-SubCell"/>
</dbReference>
<evidence type="ECO:0000256" key="2">
    <source>
        <dbReference type="ARBA" id="ARBA00007797"/>
    </source>
</evidence>
<proteinExistence type="inferred from homology"/>
<comment type="caution">
    <text evidence="13">The sequence shown here is derived from an EMBL/GenBank/DDBJ whole genome shotgun (WGS) entry which is preliminary data.</text>
</comment>
<organism evidence="13 14">
    <name type="scientific">Henosepilachna vigintioctopunctata</name>
    <dbReference type="NCBI Taxonomy" id="420089"/>
    <lineage>
        <taxon>Eukaryota</taxon>
        <taxon>Metazoa</taxon>
        <taxon>Ecdysozoa</taxon>
        <taxon>Arthropoda</taxon>
        <taxon>Hexapoda</taxon>
        <taxon>Insecta</taxon>
        <taxon>Pterygota</taxon>
        <taxon>Neoptera</taxon>
        <taxon>Endopterygota</taxon>
        <taxon>Coleoptera</taxon>
        <taxon>Polyphaga</taxon>
        <taxon>Cucujiformia</taxon>
        <taxon>Coccinelloidea</taxon>
        <taxon>Coccinellidae</taxon>
        <taxon>Epilachninae</taxon>
        <taxon>Epilachnini</taxon>
        <taxon>Henosepilachna</taxon>
    </lineage>
</organism>
<keyword evidence="14" id="KW-1185">Reference proteome</keyword>
<feature type="domain" description="CCAAT-binding factor" evidence="12">
    <location>
        <begin position="371"/>
        <end position="588"/>
    </location>
</feature>
<dbReference type="PANTHER" id="PTHR12048:SF0">
    <property type="entry name" value="CCAAT_ENHANCER-BINDING PROTEIN ZETA"/>
    <property type="match status" value="1"/>
</dbReference>
<gene>
    <name evidence="13" type="ORF">WA026_020157</name>
</gene>
<dbReference type="AlphaFoldDB" id="A0AAW1UF77"/>
<protein>
    <recommendedName>
        <fullName evidence="10">CCAAT/enhancer-binding protein zeta</fullName>
    </recommendedName>
    <alternativeName>
        <fullName evidence="8">CCAAT-box-binding transcription factor</fullName>
    </alternativeName>
</protein>
<comment type="function">
    <text evidence="9">Stimulates transcription from the HSP70 promoter.</text>
</comment>
<name>A0AAW1UF77_9CUCU</name>
<comment type="similarity">
    <text evidence="2">Belongs to the CBF/MAK21 family.</text>
</comment>
<sequence length="902" mass="102972">MKTHTHSKPKTLGKNNDLSEDFSQASKKWFDSLPIIPIRSEECTNVTGPQVSELKEEAKKCNETETAEYYNKNQKSNSTFHWMKTIMSKGTLADKVASYTVVIQNSPVHNLDTLKNFISLVKIEKHQESNGLIDTLTQLFIEDLLIPNRKLQSFEQKKLSSLSQLSCGNAITRRKILSLWYFEDQLKQIYSSFIDALNSAAHNSITATKEKAIAAMSNLLSGNPEQEKKLLSFIVNKLGDPLQKVASKAIYCLEQLLRTHSNMQSVVLNEVEKLIFRHNISTKAQYYGLCFLSQFYLNHEESDIAKRLIEVYFGFFKACVKKGEVDSRMMSALLMGVNRAYPYANLEKDKISEHLDTIYRVVHIANFNVGLQALTLLYHVSGYENNATDRFYCALYKKLLDPQLSKTTHQAMLLSLVYKALIKDDEVTRVKAVMKRLFQLCLHLTPSFTCGILYLISQLIGKHKKFNSGILEQISPDALIVKKGKNRKGKKVEDKFTLDMSKHNSTNGESNCTLKNTNNSVCNESLQEIPDVKPELMDVKPSDYTLRNLESKYDPFNRNPLYAGSEQTTCSELHYLRQHFHPTISLYANNILNGEIIKYQGDPLKDFTLIRFLDRFVFKNPKKENEIQQGPHPTFGRRKLYRPVGAKSMAVTSFNYMRSKEENIPVDEQFLYMYLNKKYSNKSLKNMEEDSDTDSVASDEFEEMLENLGGTSRDLDENLDFMNDVENSLKTTKKSSAKEDDNSDVEESDTDLEDDNNEGIIDEDLMETGDEDLVDGLDDDDDEDLSFDDGEDEDSLFDDNDVDTGKNKKSKKNKKGMESIFASADEFASLLDEEGISKKKSGGANTLSNLDQAGTKQINWEEDRHRWLSGYKRAVGKRNGRSMKRTKKHNSDTGNKKKRFKK</sequence>
<evidence type="ECO:0000256" key="3">
    <source>
        <dbReference type="ARBA" id="ARBA00022553"/>
    </source>
</evidence>
<dbReference type="Proteomes" id="UP001431783">
    <property type="component" value="Unassembled WGS sequence"/>
</dbReference>
<keyword evidence="6" id="KW-0804">Transcription</keyword>
<evidence type="ECO:0000256" key="8">
    <source>
        <dbReference type="ARBA" id="ARBA00031941"/>
    </source>
</evidence>
<dbReference type="Pfam" id="PF03914">
    <property type="entry name" value="CBF"/>
    <property type="match status" value="1"/>
</dbReference>
<evidence type="ECO:0000313" key="13">
    <source>
        <dbReference type="EMBL" id="KAK9877934.1"/>
    </source>
</evidence>
<dbReference type="PANTHER" id="PTHR12048">
    <property type="entry name" value="CCAAT-BINDING FACTOR-RELATED"/>
    <property type="match status" value="1"/>
</dbReference>
<dbReference type="InterPro" id="IPR011989">
    <property type="entry name" value="ARM-like"/>
</dbReference>
<evidence type="ECO:0000256" key="6">
    <source>
        <dbReference type="ARBA" id="ARBA00023163"/>
    </source>
</evidence>
<keyword evidence="7" id="KW-0539">Nucleus</keyword>
<dbReference type="InterPro" id="IPR005612">
    <property type="entry name" value="CCAAT-binding_factor"/>
</dbReference>
<feature type="compositionally biased region" description="Basic residues" evidence="11">
    <location>
        <begin position="874"/>
        <end position="888"/>
    </location>
</feature>
<feature type="region of interest" description="Disordered" evidence="11">
    <location>
        <begin position="837"/>
        <end position="856"/>
    </location>
</feature>
<dbReference type="SUPFAM" id="SSF48371">
    <property type="entry name" value="ARM repeat"/>
    <property type="match status" value="1"/>
</dbReference>
<evidence type="ECO:0000259" key="12">
    <source>
        <dbReference type="Pfam" id="PF03914"/>
    </source>
</evidence>
<feature type="region of interest" description="Disordered" evidence="11">
    <location>
        <begin position="730"/>
        <end position="817"/>
    </location>
</feature>
<evidence type="ECO:0000256" key="1">
    <source>
        <dbReference type="ARBA" id="ARBA00004123"/>
    </source>
</evidence>
<dbReference type="InterPro" id="IPR040155">
    <property type="entry name" value="CEBPZ/Mak21-like"/>
</dbReference>
<dbReference type="InterPro" id="IPR016024">
    <property type="entry name" value="ARM-type_fold"/>
</dbReference>
<accession>A0AAW1UF77</accession>
<evidence type="ECO:0000256" key="7">
    <source>
        <dbReference type="ARBA" id="ARBA00023242"/>
    </source>
</evidence>
<reference evidence="13 14" key="1">
    <citation type="submission" date="2023-03" db="EMBL/GenBank/DDBJ databases">
        <title>Genome insight into feeding habits of ladybird beetles.</title>
        <authorList>
            <person name="Li H.-S."/>
            <person name="Huang Y.-H."/>
            <person name="Pang H."/>
        </authorList>
    </citation>
    <scope>NUCLEOTIDE SEQUENCE [LARGE SCALE GENOMIC DNA]</scope>
    <source>
        <strain evidence="13">SYSU_2023b</strain>
        <tissue evidence="13">Whole body</tissue>
    </source>
</reference>
<dbReference type="EMBL" id="JARQZJ010000044">
    <property type="protein sequence ID" value="KAK9877934.1"/>
    <property type="molecule type" value="Genomic_DNA"/>
</dbReference>
<evidence type="ECO:0000256" key="4">
    <source>
        <dbReference type="ARBA" id="ARBA00023015"/>
    </source>
</evidence>
<feature type="region of interest" description="Disordered" evidence="11">
    <location>
        <begin position="871"/>
        <end position="902"/>
    </location>
</feature>
<comment type="subcellular location">
    <subcellularLocation>
        <location evidence="1">Nucleus</location>
    </subcellularLocation>
</comment>
<feature type="compositionally biased region" description="Acidic residues" evidence="11">
    <location>
        <begin position="741"/>
        <end position="802"/>
    </location>
</feature>
<evidence type="ECO:0000256" key="10">
    <source>
        <dbReference type="ARBA" id="ARBA00073389"/>
    </source>
</evidence>
<keyword evidence="3" id="KW-0597">Phosphoprotein</keyword>
<evidence type="ECO:0000256" key="5">
    <source>
        <dbReference type="ARBA" id="ARBA00023159"/>
    </source>
</evidence>
<evidence type="ECO:0000256" key="11">
    <source>
        <dbReference type="SAM" id="MobiDB-lite"/>
    </source>
</evidence>
<evidence type="ECO:0000313" key="14">
    <source>
        <dbReference type="Proteomes" id="UP001431783"/>
    </source>
</evidence>
<evidence type="ECO:0000256" key="9">
    <source>
        <dbReference type="ARBA" id="ARBA00058879"/>
    </source>
</evidence>
<dbReference type="FunFam" id="1.25.10.10:FF:000805">
    <property type="entry name" value="Similar to transcription factor CBF/MAK21"/>
    <property type="match status" value="1"/>
</dbReference>
<dbReference type="Gene3D" id="1.25.10.10">
    <property type="entry name" value="Leucine-rich Repeat Variant"/>
    <property type="match status" value="1"/>
</dbReference>
<keyword evidence="5" id="KW-0010">Activator</keyword>
<keyword evidence="4" id="KW-0805">Transcription regulation</keyword>
<feature type="compositionally biased region" description="Polar residues" evidence="11">
    <location>
        <begin position="843"/>
        <end position="856"/>
    </location>
</feature>